<organism evidence="1 2">
    <name type="scientific">Aureibacter tunicatorum</name>
    <dbReference type="NCBI Taxonomy" id="866807"/>
    <lineage>
        <taxon>Bacteria</taxon>
        <taxon>Pseudomonadati</taxon>
        <taxon>Bacteroidota</taxon>
        <taxon>Cytophagia</taxon>
        <taxon>Cytophagales</taxon>
        <taxon>Persicobacteraceae</taxon>
        <taxon>Aureibacter</taxon>
    </lineage>
</organism>
<dbReference type="InterPro" id="IPR013320">
    <property type="entry name" value="ConA-like_dom_sf"/>
</dbReference>
<sequence>MIALCSQVVEQEYTPNAVNALSKQKQTSSYQFVFNIGSPYSAMVNQNQGQGNRNNFRLGMPLDVLYINYTFDVNSFFVSKGYYPDKIVLRWRPIANKDLITGYEIYRKELGSQEDSVLVKSLSSSDLDWEDQYAKSGVLYKYTIFANGVHKSQSQFLTYDEEIGYRTTSATVTGRIAYAGGQAVKGVAVLAESDADFSGTSILSGQNGYLYKDSLNLKNSSLDKFTFEAWVDVNNLSHVGSLLEYDDLEILYDGSNQRIDVKQSGVSIGGFASVKWDTISSVTNYAHLSLVFDGDSVTHYLQGEYIEKVKLSKPFSIGNKNELKIGKSFIGNLDEVRLWNVALDSTTIVEGYNRYVSGGEKGLIAYYRMNEGFGEFAYDLSHKGIEYNENHLVLVNVSWDDNIPSPKSELGIKGITDNNGNYVISGIPYEGSGSTYTITPLYNQHQFEPSEKVLFLGTTEAIINNVDFKDISSFKVTGTVKYKNTSCYAENVFVLVDGEIVTKDGQPVMTDESGAFELDVPIGYHFITVEKNGHVFSAGRFPSNEDKKWNFQEPVSGIEFIDSTLMKVVGRVVGGTREGDKIANLGRSKNNIGIAQITFTSQQGGGCSENSVWTDAQTGEYEISLPPMNYVVSNFSVENDPTMKFEDLDLLDLTRIVPETIVIDTVKNEETGAVVSIDTSIYHVRNDYIYRNTPIITVKNSNGSEFKGESTLTYNQQRPGQADLTHTIDLSDTPFLHPVFVSSNSYTADIRVIETYTNADNPSLKDSVPVTDGKVIIANNLAETQNIEADLDNGLYRYVFSGGAPNTLTNANIPENSYTQTFEINVETAKEAISWQPNGKIYRGYVFGGKPTGNNFVTTGPELVDMVLRDPPGSGSYAYIEKGTSETSYESWTFEGGSTIDLEKKIRLGTTITAGIGVETKTSVINDLKLGFEMSLTGGGGHSLETTITFTDTYQTSDGPELVGEAGDLFIGKSMNYIYGTTLNLDVLPDSVCAKPGVECYGESVDGFKIGKKLGMFLVPEGFNTTFVYSKDHIENYLIPDLTELRNNLFHSENYQLVFTDQNDPKFGTNNDDPIWGVNASSENWRVTDASDTLGASYIFRSSHLENKYDSVRWYNQQIRIWKEALGENDREKFNAVTDGSPEKNISFSAGNNYSYTHTNDTTNDYSNVFDMAINEEVALEIGGTINDAGIEVSQSITFHQVYNKTWGNVSERSKTYGYELYDDNIGDFFSVDVHESPSGGGPIFSTAGGQSMCPWEEVATVEYPWKKYVTVYDTTLVKTKRGKHDVKKDGKYYKYKITERQEWQGEYITEHIGKNLSEATMRREIPVLEVTPAVQANVPEHEAAVFQLTLGNDSQSGDMQWYRLSVLEETNPDGAVLKIDGVSLNRVYAIPGGESIVKELTVEKGPTKDSYEDIQLVLFSTCEYDNWTNGGVFKSIDTVTISANFIPSCSTVDLLNPEDQWVVNTSFDDTLRVVIGDYNINNPSLEEIKFQYKPSASSNWIGLQSYFVDTTGMNDDRLKEIPTNNPYIIYEWNMAQLPDADYDLRAVSVCTQAESSSKIYSGIYDDTNPHLFGTPQPADGILSPNDDIAVQFNENIDIGKLSWDNFEIKGVLNGSKIRHQASVGFDGIQNYMLVKDGFGLANRTFTIEFWLKRNGLGEQCIFTEGGNASEGLYIGFDANDKLELGINGEIVKTDKSFTEFEWKHFAVVYDQSESKAYVMVDAIYELDKSLTETYTGNGDVYIGKSGFGNSRYFNGLIHELRIWSTARTQAKIAAKMNTSLGGSEFGLLGNWPMNEAQGNIALDKVHSRHGQLNASWNVEPKGRAYRFNGALDYLTLNTSRVPMNDEMDMTIEFWFNGQSGLAQTFLSNGKGDGTDLSNTVWSISADDRGWIEVRNAGLNFQATEKDYLDGNWHHFALVVNRLGNISSYVDGELQAADLSELWKGFAAPKLWLGARGWLEGNAENFDSYFNGQIDEVRIWNLARKQSQIQQDMMNRLQGDEIGLKVYLPFEHYTEDVGVLVLTETTENKSQEIVTVTEQGGLFSEVPANIKLARPVEKVNFTFAVNEDKVILTPTTDAGLIEKTILDITVKDVYDLRGNKLQSPITWTAYIKKNQVVWDAQQFNLSKHASEELTFSARIINSGGRQESFSIGNLPEWLSAAPQSGTLEPDSQQEIVFKVSEGLNIGNYSRDIYLNTDLSFSEKLLINLDVFAEKPNWKVNPADFNNSMSLVGYLKVDGVISTDENDMIAAKIDGVLTGVGNLRYVAEYDRYMVFLDIFSDYIVNTNQDIELLVWDASSGQIFGDVMPNDLVFVPEKMEGSPSEPKLIETNDQIVVDMPVNKGWTWLSFNMTSEELKDVEKLMNDLKPGNGDLVRNQRYFATYYTSGDYWYGELGYNYYDYYYRNSFTNYSMYMIRLSHEDTIKFMGVPLSPDTVDIPLKRGWNWISYLPNVNMPLKEALSNLQPSKGDVIKGQKDFAVYDEKLGWIGSLATLKVQQGYMYLSAKDTTFRYPKETVLLSRLKSNDGELACVPDNWNINVHDYEYHMSVIAKVDEEELSDVDETLILAAFENDQARGIARPMYKEDTEEWIYFISLYSNELVTDMNLKLKDCENDDEYSVNEILSFQTNGIAGTLDEPVRLTLGSRLTNIDDQKYSFNAYPNPFSKSVAIELPKNAEGKIKVLVHDLAGRRIAEVDVSNLHDDKLLWNGETDHGEEVPAGVYLISVSTEKESYSVRVTKIASQGNK</sequence>
<dbReference type="SUPFAM" id="SSF49899">
    <property type="entry name" value="Concanavalin A-like lectins/glucanases"/>
    <property type="match status" value="3"/>
</dbReference>
<accession>A0AAE3XPV6</accession>
<proteinExistence type="predicted"/>
<dbReference type="Pfam" id="PF13385">
    <property type="entry name" value="Laminin_G_3"/>
    <property type="match status" value="3"/>
</dbReference>
<evidence type="ECO:0000313" key="1">
    <source>
        <dbReference type="EMBL" id="MDR6239761.1"/>
    </source>
</evidence>
<protein>
    <recommendedName>
        <fullName evidence="3">Laminin G domain-containing protein</fullName>
    </recommendedName>
</protein>
<dbReference type="Gene3D" id="2.60.120.200">
    <property type="match status" value="3"/>
</dbReference>
<dbReference type="RefSeq" id="WP_309939525.1">
    <property type="nucleotide sequence ID" value="NZ_AP025305.1"/>
</dbReference>
<keyword evidence="2" id="KW-1185">Reference proteome</keyword>
<dbReference type="EMBL" id="JAVDQD010000003">
    <property type="protein sequence ID" value="MDR6239761.1"/>
    <property type="molecule type" value="Genomic_DNA"/>
</dbReference>
<dbReference type="Proteomes" id="UP001185092">
    <property type="component" value="Unassembled WGS sequence"/>
</dbReference>
<dbReference type="Gene3D" id="2.60.40.4070">
    <property type="match status" value="1"/>
</dbReference>
<dbReference type="Gene3D" id="2.60.40.10">
    <property type="entry name" value="Immunoglobulins"/>
    <property type="match status" value="1"/>
</dbReference>
<dbReference type="GO" id="GO:0004553">
    <property type="term" value="F:hydrolase activity, hydrolyzing O-glycosyl compounds"/>
    <property type="evidence" value="ECO:0007669"/>
    <property type="project" value="UniProtKB-ARBA"/>
</dbReference>
<evidence type="ECO:0008006" key="3">
    <source>
        <dbReference type="Google" id="ProtNLM"/>
    </source>
</evidence>
<dbReference type="InterPro" id="IPR013783">
    <property type="entry name" value="Ig-like_fold"/>
</dbReference>
<comment type="caution">
    <text evidence="1">The sequence shown here is derived from an EMBL/GenBank/DDBJ whole genome shotgun (WGS) entry which is preliminary data.</text>
</comment>
<gene>
    <name evidence="1" type="ORF">HNQ88_002809</name>
</gene>
<dbReference type="InterPro" id="IPR026444">
    <property type="entry name" value="Secre_tail"/>
</dbReference>
<evidence type="ECO:0000313" key="2">
    <source>
        <dbReference type="Proteomes" id="UP001185092"/>
    </source>
</evidence>
<name>A0AAE3XPV6_9BACT</name>
<reference evidence="1" key="1">
    <citation type="submission" date="2023-07" db="EMBL/GenBank/DDBJ databases">
        <title>Genomic Encyclopedia of Type Strains, Phase IV (KMG-IV): sequencing the most valuable type-strain genomes for metagenomic binning, comparative biology and taxonomic classification.</title>
        <authorList>
            <person name="Goeker M."/>
        </authorList>
    </citation>
    <scope>NUCLEOTIDE SEQUENCE</scope>
    <source>
        <strain evidence="1">DSM 26174</strain>
    </source>
</reference>
<dbReference type="NCBIfam" id="TIGR04183">
    <property type="entry name" value="Por_Secre_tail"/>
    <property type="match status" value="1"/>
</dbReference>
<dbReference type="GO" id="GO:0005975">
    <property type="term" value="P:carbohydrate metabolic process"/>
    <property type="evidence" value="ECO:0007669"/>
    <property type="project" value="UniProtKB-ARBA"/>
</dbReference>